<sequence>MNQREDVERRLKQACLSGNVAELYSLIEEDELILDRVSSPSGFFESDTPLHVAALRGHLDFTKALLLLKPKLATEVDLLRRSALHLASVAGHVEIIQELLRVNTDVCTTRDQDGRIPLHLAAMKGRVDVIPKLLGAKQNSIHEKLGRGKTILHLSVQYNKLEVLKTLVQYLHSNNEESLLNSRDDDGNTILHLAAALKQMDTIEYLLGIKSVKDQANVKNQNGSTALDVVEHCPNRDLKTMEIREILSKASVRSGGLDSKPESPPDNPPPPPSQRRGKVRVILQCIYWFWIKYFKADHTWLKEVRGHLITAATLTATMAYQAILSPPGGFWQGTGKEPKPAELGYHFGISDVGYHFAGIATMDSRTYNISGTSFSYSYTENPIADYLMINTVMLMASLYTIMLAMSGFPTDNKLLIWLLIFTVYITISCMGLGYVHAMFLVFPETFDSYMLPMEKEKGAKKEEARDRKIANRLKRKMVETKAVLYPEKRFGHLPGIDVGYHFYSRAEMVAVGFHGHWLFGIDCMRQSHNKLEYKNYTFPLAVVIVLSGQYEDDRDSLEDVVYTGQGGNNLQGDRRQVKNQEMSRGNLALKNNMEQSIPVRVVRGHKSKHGYGGKIYTYDGLYKVVEVWPEKGVSGFVVYKYRLTRLEGQPKLTTKQVHFTRSHGLKALSKLPGLVCMDISGGQEDISIPAINSIDDTPVPTDFIYSKSNQVADDIKLPPNAEGCNCKGHCTNPKACACARLNGTDFPYVREKGDRLIKAKDVVFECGPNCRCGPNCINRTSQRGIKFQLEVFRTPKKGWAVRSGDFIPSGAPVCEYIGVLRRTDELDNVADNDYIFEIDCLQTMKEIGGREKRLGDASMPVTDQLEKIDDKSVDSTPEFCIDAGSVGNVARFINHSCDPNLFVQCVLSTHHDARLARVILFAADNIAPFQELTYDYGYALDSVVGPDGKVKQQPCHCGASDCRKRLY</sequence>
<proteinExistence type="predicted"/>
<keyword evidence="2" id="KW-1185">Reference proteome</keyword>
<reference evidence="1 2" key="1">
    <citation type="journal article" date="2021" name="Hortic Res">
        <title>High-quality reference genome and annotation aids understanding of berry development for evergreen blueberry (Vaccinium darrowii).</title>
        <authorList>
            <person name="Yu J."/>
            <person name="Hulse-Kemp A.M."/>
            <person name="Babiker E."/>
            <person name="Staton M."/>
        </authorList>
    </citation>
    <scope>NUCLEOTIDE SEQUENCE [LARGE SCALE GENOMIC DNA]</scope>
    <source>
        <strain evidence="2">cv. NJ 8807/NJ 8810</strain>
        <tissue evidence="1">Young leaf</tissue>
    </source>
</reference>
<comment type="caution">
    <text evidence="1">The sequence shown here is derived from an EMBL/GenBank/DDBJ whole genome shotgun (WGS) entry which is preliminary data.</text>
</comment>
<dbReference type="Proteomes" id="UP000828048">
    <property type="component" value="Chromosome 3"/>
</dbReference>
<organism evidence="1 2">
    <name type="scientific">Vaccinium darrowii</name>
    <dbReference type="NCBI Taxonomy" id="229202"/>
    <lineage>
        <taxon>Eukaryota</taxon>
        <taxon>Viridiplantae</taxon>
        <taxon>Streptophyta</taxon>
        <taxon>Embryophyta</taxon>
        <taxon>Tracheophyta</taxon>
        <taxon>Spermatophyta</taxon>
        <taxon>Magnoliopsida</taxon>
        <taxon>eudicotyledons</taxon>
        <taxon>Gunneridae</taxon>
        <taxon>Pentapetalae</taxon>
        <taxon>asterids</taxon>
        <taxon>Ericales</taxon>
        <taxon>Ericaceae</taxon>
        <taxon>Vaccinioideae</taxon>
        <taxon>Vaccinieae</taxon>
        <taxon>Vaccinium</taxon>
    </lineage>
</organism>
<dbReference type="EMBL" id="CM037153">
    <property type="protein sequence ID" value="KAH7857935.1"/>
    <property type="molecule type" value="Genomic_DNA"/>
</dbReference>
<accession>A0ACB7YY98</accession>
<gene>
    <name evidence="1" type="ORF">Vadar_018078</name>
</gene>
<evidence type="ECO:0000313" key="2">
    <source>
        <dbReference type="Proteomes" id="UP000828048"/>
    </source>
</evidence>
<name>A0ACB7YY98_9ERIC</name>
<evidence type="ECO:0000313" key="1">
    <source>
        <dbReference type="EMBL" id="KAH7857935.1"/>
    </source>
</evidence>
<protein>
    <submittedName>
        <fullName evidence="1">Uncharacterized protein</fullName>
    </submittedName>
</protein>